<dbReference type="Proteomes" id="UP000247792">
    <property type="component" value="Unassembled WGS sequence"/>
</dbReference>
<name>A0A318J7T7_9BURK</name>
<feature type="domain" description="Solute-binding protein family 3/N-terminal" evidence="3">
    <location>
        <begin position="55"/>
        <end position="262"/>
    </location>
</feature>
<keyword evidence="5" id="KW-1185">Reference proteome</keyword>
<comment type="caution">
    <text evidence="4">The sequence shown here is derived from an EMBL/GenBank/DDBJ whole genome shotgun (WGS) entry which is preliminary data.</text>
</comment>
<evidence type="ECO:0000259" key="3">
    <source>
        <dbReference type="Pfam" id="PF00497"/>
    </source>
</evidence>
<feature type="chain" id="PRO_5016384897" evidence="2">
    <location>
        <begin position="30"/>
        <end position="271"/>
    </location>
</feature>
<dbReference type="OrthoDB" id="8587625at2"/>
<gene>
    <name evidence="4" type="ORF">DFR42_104204</name>
</gene>
<keyword evidence="1 2" id="KW-0732">Signal</keyword>
<evidence type="ECO:0000256" key="2">
    <source>
        <dbReference type="SAM" id="SignalP"/>
    </source>
</evidence>
<protein>
    <submittedName>
        <fullName evidence="4">ABC-type amino acid transport substrate-binding protein</fullName>
    </submittedName>
</protein>
<dbReference type="EMBL" id="QJKB01000004">
    <property type="protein sequence ID" value="PXX43203.1"/>
    <property type="molecule type" value="Genomic_DNA"/>
</dbReference>
<accession>A0A318J7T7</accession>
<proteinExistence type="predicted"/>
<sequence length="271" mass="31241">MSGMTAQKMLMLRCISCLYLLSFSALLQAQNLPQCPSRPVVLALQELGQFYRAGVGLDKDMADEFAVRSGCKFETPVLPRTRTWHEIEAGRVDMALSALKTSERAEKFWLFPYLQSRLQVVIHKDKAATVKSQEDFLKQDNLFMGAVRSFNHGYNEAFIQQLRKLNRVVDVNDSERLYAMLEARRFDAVIGLPLIYNAYLDRAQMESKYKAIDWSPEHLKGYAHLVLTRKNFSETEAQKWNQLLLAMIKDGTMLRLLKKYVSKTEAEKMLE</sequence>
<dbReference type="PANTHER" id="PTHR35936:SF19">
    <property type="entry name" value="AMINO-ACID-BINDING PROTEIN YXEM-RELATED"/>
    <property type="match status" value="1"/>
</dbReference>
<organism evidence="4 5">
    <name type="scientific">Undibacterium pigrum</name>
    <dbReference type="NCBI Taxonomy" id="401470"/>
    <lineage>
        <taxon>Bacteria</taxon>
        <taxon>Pseudomonadati</taxon>
        <taxon>Pseudomonadota</taxon>
        <taxon>Betaproteobacteria</taxon>
        <taxon>Burkholderiales</taxon>
        <taxon>Oxalobacteraceae</taxon>
        <taxon>Undibacterium</taxon>
    </lineage>
</organism>
<evidence type="ECO:0000256" key="1">
    <source>
        <dbReference type="ARBA" id="ARBA00022729"/>
    </source>
</evidence>
<reference evidence="4 5" key="1">
    <citation type="submission" date="2018-05" db="EMBL/GenBank/DDBJ databases">
        <title>Genomic Encyclopedia of Type Strains, Phase IV (KMG-IV): sequencing the most valuable type-strain genomes for metagenomic binning, comparative biology and taxonomic classification.</title>
        <authorList>
            <person name="Goeker M."/>
        </authorList>
    </citation>
    <scope>NUCLEOTIDE SEQUENCE [LARGE SCALE GENOMIC DNA]</scope>
    <source>
        <strain evidence="4 5">DSM 19792</strain>
    </source>
</reference>
<dbReference type="InterPro" id="IPR001638">
    <property type="entry name" value="Solute-binding_3/MltF_N"/>
</dbReference>
<dbReference type="PANTHER" id="PTHR35936">
    <property type="entry name" value="MEMBRANE-BOUND LYTIC MUREIN TRANSGLYCOSYLASE F"/>
    <property type="match status" value="1"/>
</dbReference>
<dbReference type="RefSeq" id="WP_110255744.1">
    <property type="nucleotide sequence ID" value="NZ_QJKB01000004.1"/>
</dbReference>
<dbReference type="Gene3D" id="3.40.190.10">
    <property type="entry name" value="Periplasmic binding protein-like II"/>
    <property type="match status" value="2"/>
</dbReference>
<evidence type="ECO:0000313" key="5">
    <source>
        <dbReference type="Proteomes" id="UP000247792"/>
    </source>
</evidence>
<evidence type="ECO:0000313" key="4">
    <source>
        <dbReference type="EMBL" id="PXX43203.1"/>
    </source>
</evidence>
<dbReference type="AlphaFoldDB" id="A0A318J7T7"/>
<dbReference type="Pfam" id="PF00497">
    <property type="entry name" value="SBP_bac_3"/>
    <property type="match status" value="1"/>
</dbReference>
<dbReference type="SUPFAM" id="SSF53850">
    <property type="entry name" value="Periplasmic binding protein-like II"/>
    <property type="match status" value="1"/>
</dbReference>
<feature type="signal peptide" evidence="2">
    <location>
        <begin position="1"/>
        <end position="29"/>
    </location>
</feature>